<dbReference type="Pfam" id="PF08713">
    <property type="entry name" value="DNA_alkylation"/>
    <property type="match status" value="1"/>
</dbReference>
<comment type="caution">
    <text evidence="1">The sequence shown here is derived from an EMBL/GenBank/DDBJ whole genome shotgun (WGS) entry which is preliminary data.</text>
</comment>
<dbReference type="InterPro" id="IPR014825">
    <property type="entry name" value="DNA_alkylation"/>
</dbReference>
<evidence type="ECO:0000313" key="1">
    <source>
        <dbReference type="EMBL" id="OHA80494.1"/>
    </source>
</evidence>
<dbReference type="PANTHER" id="PTHR34070">
    <property type="entry name" value="ARMADILLO-TYPE FOLD"/>
    <property type="match status" value="1"/>
</dbReference>
<dbReference type="InterPro" id="IPR016024">
    <property type="entry name" value="ARM-type_fold"/>
</dbReference>
<dbReference type="SUPFAM" id="SSF48371">
    <property type="entry name" value="ARM repeat"/>
    <property type="match status" value="1"/>
</dbReference>
<dbReference type="EMBL" id="MHUT01000018">
    <property type="protein sequence ID" value="OHA80494.1"/>
    <property type="molecule type" value="Genomic_DNA"/>
</dbReference>
<dbReference type="Gene3D" id="1.25.10.90">
    <property type="match status" value="1"/>
</dbReference>
<organism evidence="1 2">
    <name type="scientific">Candidatus Yonathbacteria bacterium RIFCSPHIGHO2_02_FULL_44_14</name>
    <dbReference type="NCBI Taxonomy" id="1802724"/>
    <lineage>
        <taxon>Bacteria</taxon>
        <taxon>Candidatus Yonathiibacteriota</taxon>
    </lineage>
</organism>
<sequence length="242" mass="28174">MLSKLKKDLRKVAKKEKAKALSRFFKAGRGQYGEGDIFLGVMVPQSRIVAKKYENLPFVHIQKLLDSPIHEERLVALLILVEQYQKGDTTLRKKVFEFYIKNLKCANNWDLVDLSADKILGAQLFRQMVSCPKKMRTLFSKLSSSSNLWERRASIVATSYFIKHGEFVPTLDIAERLIADKHDLIHKAVGWMLREVGKRDLGTLESFLLEKSRYKTMPRTMLRYAIERFPEPKRKKYLFGTM</sequence>
<dbReference type="CDD" id="cd06561">
    <property type="entry name" value="AlkD_like"/>
    <property type="match status" value="1"/>
</dbReference>
<proteinExistence type="predicted"/>
<gene>
    <name evidence="1" type="ORF">A3D51_00190</name>
</gene>
<name>A0A1G2S5U1_9BACT</name>
<accession>A0A1G2S5U1</accession>
<evidence type="ECO:0000313" key="2">
    <source>
        <dbReference type="Proteomes" id="UP000179118"/>
    </source>
</evidence>
<reference evidence="1 2" key="1">
    <citation type="journal article" date="2016" name="Nat. Commun.">
        <title>Thousands of microbial genomes shed light on interconnected biogeochemical processes in an aquifer system.</title>
        <authorList>
            <person name="Anantharaman K."/>
            <person name="Brown C.T."/>
            <person name="Hug L.A."/>
            <person name="Sharon I."/>
            <person name="Castelle C.J."/>
            <person name="Probst A.J."/>
            <person name="Thomas B.C."/>
            <person name="Singh A."/>
            <person name="Wilkins M.J."/>
            <person name="Karaoz U."/>
            <person name="Brodie E.L."/>
            <person name="Williams K.H."/>
            <person name="Hubbard S.S."/>
            <person name="Banfield J.F."/>
        </authorList>
    </citation>
    <scope>NUCLEOTIDE SEQUENCE [LARGE SCALE GENOMIC DNA]</scope>
</reference>
<dbReference type="Proteomes" id="UP000179118">
    <property type="component" value="Unassembled WGS sequence"/>
</dbReference>
<dbReference type="AlphaFoldDB" id="A0A1G2S5U1"/>
<dbReference type="PANTHER" id="PTHR34070:SF1">
    <property type="entry name" value="DNA ALKYLATION REPAIR PROTEIN"/>
    <property type="match status" value="1"/>
</dbReference>
<protein>
    <submittedName>
        <fullName evidence="1">DNA alkylation repair protein</fullName>
    </submittedName>
</protein>